<dbReference type="Gene3D" id="3.40.50.10260">
    <property type="entry name" value="YjeF N-terminal domain"/>
    <property type="match status" value="1"/>
</dbReference>
<evidence type="ECO:0000256" key="4">
    <source>
        <dbReference type="ARBA" id="ARBA00009524"/>
    </source>
</evidence>
<evidence type="ECO:0000256" key="15">
    <source>
        <dbReference type="ARBA" id="ARBA00048238"/>
    </source>
</evidence>
<evidence type="ECO:0000256" key="5">
    <source>
        <dbReference type="ARBA" id="ARBA00022723"/>
    </source>
</evidence>
<dbReference type="Pfam" id="PF03853">
    <property type="entry name" value="YjeF_N"/>
    <property type="match status" value="1"/>
</dbReference>
<comment type="subunit">
    <text evidence="17">Homotetramer.</text>
</comment>
<protein>
    <recommendedName>
        <fullName evidence="19">Bifunctional NAD(P)H-hydrate repair enzyme</fullName>
    </recommendedName>
    <alternativeName>
        <fullName evidence="19">Nicotinamide nucleotide repair protein</fullName>
    </alternativeName>
    <domain>
        <recommendedName>
            <fullName evidence="19">ADP-dependent (S)-NAD(P)H-hydrate dehydratase</fullName>
            <ecNumber evidence="19">4.2.1.136</ecNumber>
        </recommendedName>
        <alternativeName>
            <fullName evidence="19">ADP-dependent NAD(P)HX dehydratase</fullName>
        </alternativeName>
    </domain>
    <domain>
        <recommendedName>
            <fullName evidence="19">NAD(P)H-hydrate epimerase</fullName>
            <ecNumber evidence="19">5.1.99.6</ecNumber>
        </recommendedName>
    </domain>
</protein>
<keyword evidence="23" id="KW-1185">Reference proteome</keyword>
<dbReference type="RefSeq" id="WP_330089837.1">
    <property type="nucleotide sequence ID" value="NZ_JAUZMY010000002.1"/>
</dbReference>
<feature type="binding site" evidence="17">
    <location>
        <position position="370"/>
    </location>
    <ligand>
        <name>(6S)-NADPHX</name>
        <dbReference type="ChEBI" id="CHEBI:64076"/>
    </ligand>
</feature>
<evidence type="ECO:0000256" key="17">
    <source>
        <dbReference type="HAMAP-Rule" id="MF_01965"/>
    </source>
</evidence>
<dbReference type="NCBIfam" id="TIGR00197">
    <property type="entry name" value="yjeF_nterm"/>
    <property type="match status" value="1"/>
</dbReference>
<comment type="cofactor">
    <cofactor evidence="17">
        <name>Mg(2+)</name>
        <dbReference type="ChEBI" id="CHEBI:18420"/>
    </cofactor>
</comment>
<dbReference type="InterPro" id="IPR000631">
    <property type="entry name" value="CARKD"/>
</dbReference>
<keyword evidence="7 17" id="KW-0067">ATP-binding</keyword>
<feature type="domain" description="YjeF N-terminal" evidence="21">
    <location>
        <begin position="10"/>
        <end position="212"/>
    </location>
</feature>
<evidence type="ECO:0000256" key="6">
    <source>
        <dbReference type="ARBA" id="ARBA00022741"/>
    </source>
</evidence>
<reference evidence="22 23" key="1">
    <citation type="submission" date="2023-08" db="EMBL/GenBank/DDBJ databases">
        <authorList>
            <person name="Girao M."/>
            <person name="Carvalho M.F."/>
        </authorList>
    </citation>
    <scope>NUCLEOTIDE SEQUENCE [LARGE SCALE GENOMIC DNA]</scope>
    <source>
        <strain evidence="22 23">CT-R113</strain>
    </source>
</reference>
<dbReference type="HAMAP" id="MF_01966">
    <property type="entry name" value="NADHX_epimerase"/>
    <property type="match status" value="1"/>
</dbReference>
<dbReference type="InterPro" id="IPR029056">
    <property type="entry name" value="Ribokinase-like"/>
</dbReference>
<comment type="function">
    <text evidence="17">Catalyzes the dehydration of the S-form of NAD(P)HX at the expense of ADP, which is converted to AMP. Together with NAD(P)HX epimerase, which catalyzes the epimerization of the S- and R-forms, the enzyme allows the repair of both epimers of NAD(P)HX, a damaged form of NAD(P)H that is a result of enzymatic or heat-dependent hydration.</text>
</comment>
<evidence type="ECO:0000256" key="7">
    <source>
        <dbReference type="ARBA" id="ARBA00022840"/>
    </source>
</evidence>
<evidence type="ECO:0000256" key="19">
    <source>
        <dbReference type="PIRNR" id="PIRNR017184"/>
    </source>
</evidence>
<evidence type="ECO:0000256" key="14">
    <source>
        <dbReference type="ARBA" id="ARBA00025153"/>
    </source>
</evidence>
<comment type="catalytic activity">
    <reaction evidence="16 17 19">
        <text>(6S)-NADPHX + ADP = AMP + phosphate + NADPH + H(+)</text>
        <dbReference type="Rhea" id="RHEA:32235"/>
        <dbReference type="ChEBI" id="CHEBI:15378"/>
        <dbReference type="ChEBI" id="CHEBI:43474"/>
        <dbReference type="ChEBI" id="CHEBI:57783"/>
        <dbReference type="ChEBI" id="CHEBI:64076"/>
        <dbReference type="ChEBI" id="CHEBI:456215"/>
        <dbReference type="ChEBI" id="CHEBI:456216"/>
        <dbReference type="EC" id="4.2.1.136"/>
    </reaction>
</comment>
<gene>
    <name evidence="17" type="primary">nnrD</name>
    <name evidence="18" type="synonym">nnrE</name>
    <name evidence="22" type="ORF">Q8791_02070</name>
</gene>
<feature type="domain" description="YjeF C-terminal" evidence="20">
    <location>
        <begin position="219"/>
        <end position="493"/>
    </location>
</feature>
<proteinExistence type="inferred from homology"/>
<evidence type="ECO:0000256" key="3">
    <source>
        <dbReference type="ARBA" id="ARBA00006001"/>
    </source>
</evidence>
<comment type="similarity">
    <text evidence="17">Belongs to the NnrD/CARKD family.</text>
</comment>
<keyword evidence="6 17" id="KW-0547">Nucleotide-binding</keyword>
<comment type="similarity">
    <text evidence="3 19">In the N-terminal section; belongs to the NnrE/AIBP family.</text>
</comment>
<dbReference type="PIRSF" id="PIRSF017184">
    <property type="entry name" value="Nnr"/>
    <property type="match status" value="1"/>
</dbReference>
<comment type="catalytic activity">
    <reaction evidence="1 18 19">
        <text>(6R)-NADHX = (6S)-NADHX</text>
        <dbReference type="Rhea" id="RHEA:32215"/>
        <dbReference type="ChEBI" id="CHEBI:64074"/>
        <dbReference type="ChEBI" id="CHEBI:64075"/>
        <dbReference type="EC" id="5.1.99.6"/>
    </reaction>
</comment>
<name>A0ABU7K1R2_9ACTN</name>
<feature type="binding site" evidence="17">
    <location>
        <position position="437"/>
    </location>
    <ligand>
        <name>(6S)-NADPHX</name>
        <dbReference type="ChEBI" id="CHEBI:64076"/>
    </ligand>
</feature>
<dbReference type="CDD" id="cd01171">
    <property type="entry name" value="YXKO-related"/>
    <property type="match status" value="1"/>
</dbReference>
<feature type="binding site" evidence="17">
    <location>
        <begin position="407"/>
        <end position="411"/>
    </location>
    <ligand>
        <name>AMP</name>
        <dbReference type="ChEBI" id="CHEBI:456215"/>
    </ligand>
</feature>
<comment type="function">
    <text evidence="18">Catalyzes the epimerization of the S- and R-forms of NAD(P)HX, a damaged form of NAD(P)H that is a result of enzymatic or heat-dependent hydration. This is a prerequisite for the S-specific NAD(P)H-hydrate dehydratase to allow the repair of both epimers of NAD(P)HX.</text>
</comment>
<dbReference type="EC" id="5.1.99.6" evidence="19"/>
<evidence type="ECO:0000259" key="21">
    <source>
        <dbReference type="PROSITE" id="PS51385"/>
    </source>
</evidence>
<comment type="cofactor">
    <cofactor evidence="18 19">
        <name>K(+)</name>
        <dbReference type="ChEBI" id="CHEBI:29103"/>
    </cofactor>
    <text evidence="18 19">Binds 1 potassium ion per subunit.</text>
</comment>
<dbReference type="Proteomes" id="UP001356095">
    <property type="component" value="Unassembled WGS sequence"/>
</dbReference>
<feature type="binding site" evidence="17">
    <location>
        <position position="254"/>
    </location>
    <ligand>
        <name>(6S)-NADPHX</name>
        <dbReference type="ChEBI" id="CHEBI:64076"/>
    </ligand>
</feature>
<evidence type="ECO:0000256" key="9">
    <source>
        <dbReference type="ARBA" id="ARBA00022958"/>
    </source>
</evidence>
<dbReference type="SUPFAM" id="SSF64153">
    <property type="entry name" value="YjeF N-terminal domain-like"/>
    <property type="match status" value="1"/>
</dbReference>
<comment type="similarity">
    <text evidence="18">Belongs to the NnrE/AIBP family.</text>
</comment>
<feature type="binding site" evidence="18">
    <location>
        <begin position="126"/>
        <end position="132"/>
    </location>
    <ligand>
        <name>(6S)-NADPHX</name>
        <dbReference type="ChEBI" id="CHEBI:64076"/>
    </ligand>
</feature>
<dbReference type="PANTHER" id="PTHR12592:SF0">
    <property type="entry name" value="ATP-DEPENDENT (S)-NAD(P)H-HYDRATE DEHYDRATASE"/>
    <property type="match status" value="1"/>
</dbReference>
<evidence type="ECO:0000256" key="11">
    <source>
        <dbReference type="ARBA" id="ARBA00023235"/>
    </source>
</evidence>
<feature type="binding site" evidence="18">
    <location>
        <position position="59"/>
    </location>
    <ligand>
        <name>K(+)</name>
        <dbReference type="ChEBI" id="CHEBI:29103"/>
    </ligand>
</feature>
<feature type="binding site" evidence="18">
    <location>
        <begin position="58"/>
        <end position="62"/>
    </location>
    <ligand>
        <name>(6S)-NADPHX</name>
        <dbReference type="ChEBI" id="CHEBI:64076"/>
    </ligand>
</feature>
<organism evidence="22 23">
    <name type="scientific">Nocardiopsis codii</name>
    <dbReference type="NCBI Taxonomy" id="3065942"/>
    <lineage>
        <taxon>Bacteria</taxon>
        <taxon>Bacillati</taxon>
        <taxon>Actinomycetota</taxon>
        <taxon>Actinomycetes</taxon>
        <taxon>Streptosporangiales</taxon>
        <taxon>Nocardiopsidaceae</taxon>
        <taxon>Nocardiopsis</taxon>
    </lineage>
</organism>
<dbReference type="PANTHER" id="PTHR12592">
    <property type="entry name" value="ATP-DEPENDENT (S)-NAD(P)H-HYDRATE DEHYDRATASE FAMILY MEMBER"/>
    <property type="match status" value="1"/>
</dbReference>
<evidence type="ECO:0000313" key="22">
    <source>
        <dbReference type="EMBL" id="MEE2036007.1"/>
    </source>
</evidence>
<evidence type="ECO:0000259" key="20">
    <source>
        <dbReference type="PROSITE" id="PS51383"/>
    </source>
</evidence>
<dbReference type="NCBIfam" id="TIGR00196">
    <property type="entry name" value="yjeF_cterm"/>
    <property type="match status" value="1"/>
</dbReference>
<comment type="catalytic activity">
    <reaction evidence="2 18 19">
        <text>(6R)-NADPHX = (6S)-NADPHX</text>
        <dbReference type="Rhea" id="RHEA:32227"/>
        <dbReference type="ChEBI" id="CHEBI:64076"/>
        <dbReference type="ChEBI" id="CHEBI:64077"/>
        <dbReference type="EC" id="5.1.99.6"/>
    </reaction>
</comment>
<dbReference type="EC" id="4.2.1.136" evidence="19"/>
<keyword evidence="13" id="KW-0511">Multifunctional enzyme</keyword>
<dbReference type="PROSITE" id="PS01050">
    <property type="entry name" value="YJEF_C_2"/>
    <property type="match status" value="1"/>
</dbReference>
<comment type="function">
    <text evidence="14 19">Bifunctional enzyme that catalyzes the epimerization of the S- and R-forms of NAD(P)HX and the dehydration of the S-form of NAD(P)HX at the expense of ADP, which is converted to AMP. This allows the repair of both epimers of NAD(P)HX, a damaged form of NAD(P)H that is a result of enzymatic or heat-dependent hydration.</text>
</comment>
<evidence type="ECO:0000256" key="16">
    <source>
        <dbReference type="ARBA" id="ARBA00049209"/>
    </source>
</evidence>
<evidence type="ECO:0000256" key="1">
    <source>
        <dbReference type="ARBA" id="ARBA00000013"/>
    </source>
</evidence>
<dbReference type="PROSITE" id="PS51385">
    <property type="entry name" value="YJEF_N"/>
    <property type="match status" value="1"/>
</dbReference>
<keyword evidence="9 18" id="KW-0630">Potassium</keyword>
<dbReference type="PROSITE" id="PS51383">
    <property type="entry name" value="YJEF_C_3"/>
    <property type="match status" value="1"/>
</dbReference>
<dbReference type="Gene3D" id="3.40.1190.20">
    <property type="match status" value="1"/>
</dbReference>
<dbReference type="InterPro" id="IPR017953">
    <property type="entry name" value="Carbohydrate_kinase_pred_CS"/>
</dbReference>
<comment type="caution">
    <text evidence="18">Lacks conserved residue(s) required for the propagation of feature annotation.</text>
</comment>
<sequence length="499" mass="49935">MFSAHTVSVVREAEYALMARVPDGALMRRAAAGLAAECVRLLPRVYGSRVVLLVGGGDNGGDALYAGALLAARGAAVRALLAGGSAHEGGVGALRSAGGRVRKFADGEADGAEMFDADLIVDGLVGIGGRGGLREPHAALAVLASNAPVPVVAVDVPSGVDADTGEVVGAAVRADATVTFGTHKPGLFVDPGAERAGRVRLADIGLGPELPGPGLVCPQAVDIASLLPTPGAESDKYRRGVLAVRAGSDPYRGAAVLCVGGALRTGVGMVRFGGGKGVADQVIGRWPEAVADFRDPQSSTDLSPGRVAAAVIGPGRGTHPANADELRALLDSDVPVLVDADGLTLLTGDGGGPLAGLLRERTAHTLLTPHAGELARLLDADRADVEARRLEHAARAADRFRCTVLLKGSTTVVAHPGAPAVANPTGTPLLATAGSGDVLAGSVGALLASGLPAREAAMCGAYLHGRAASLARGGAPISASDLLDALPLAVAELSRSRRV</sequence>
<comment type="similarity">
    <text evidence="4 19">In the C-terminal section; belongs to the NnrD/CARKD family.</text>
</comment>
<feature type="binding site" evidence="18">
    <location>
        <position position="122"/>
    </location>
    <ligand>
        <name>K(+)</name>
        <dbReference type="ChEBI" id="CHEBI:29103"/>
    </ligand>
</feature>
<accession>A0ABU7K1R2</accession>
<evidence type="ECO:0000256" key="12">
    <source>
        <dbReference type="ARBA" id="ARBA00023239"/>
    </source>
</evidence>
<keyword evidence="8 17" id="KW-0521">NADP</keyword>
<dbReference type="EMBL" id="JAUZMY010000002">
    <property type="protein sequence ID" value="MEE2036007.1"/>
    <property type="molecule type" value="Genomic_DNA"/>
</dbReference>
<feature type="binding site" evidence="18">
    <location>
        <position position="155"/>
    </location>
    <ligand>
        <name>(6S)-NADPHX</name>
        <dbReference type="ChEBI" id="CHEBI:64076"/>
    </ligand>
</feature>
<dbReference type="InterPro" id="IPR004443">
    <property type="entry name" value="YjeF_N_dom"/>
</dbReference>
<feature type="binding site" evidence="18">
    <location>
        <position position="158"/>
    </location>
    <ligand>
        <name>K(+)</name>
        <dbReference type="ChEBI" id="CHEBI:29103"/>
    </ligand>
</feature>
<comment type="catalytic activity">
    <reaction evidence="15 17 19">
        <text>(6S)-NADHX + ADP = AMP + phosphate + NADH + H(+)</text>
        <dbReference type="Rhea" id="RHEA:32223"/>
        <dbReference type="ChEBI" id="CHEBI:15378"/>
        <dbReference type="ChEBI" id="CHEBI:43474"/>
        <dbReference type="ChEBI" id="CHEBI:57945"/>
        <dbReference type="ChEBI" id="CHEBI:64074"/>
        <dbReference type="ChEBI" id="CHEBI:456215"/>
        <dbReference type="ChEBI" id="CHEBI:456216"/>
        <dbReference type="EC" id="4.2.1.136"/>
    </reaction>
</comment>
<comment type="caution">
    <text evidence="22">The sequence shown here is derived from an EMBL/GenBank/DDBJ whole genome shotgun (WGS) entry which is preliminary data.</text>
</comment>
<dbReference type="SUPFAM" id="SSF53613">
    <property type="entry name" value="Ribokinase-like"/>
    <property type="match status" value="1"/>
</dbReference>
<evidence type="ECO:0000313" key="23">
    <source>
        <dbReference type="Proteomes" id="UP001356095"/>
    </source>
</evidence>
<feature type="binding site" evidence="17">
    <location>
        <position position="436"/>
    </location>
    <ligand>
        <name>AMP</name>
        <dbReference type="ChEBI" id="CHEBI:456215"/>
    </ligand>
</feature>
<feature type="binding site" evidence="17">
    <location>
        <position position="315"/>
    </location>
    <ligand>
        <name>(6S)-NADPHX</name>
        <dbReference type="ChEBI" id="CHEBI:64076"/>
    </ligand>
</feature>
<evidence type="ECO:0000256" key="18">
    <source>
        <dbReference type="HAMAP-Rule" id="MF_01966"/>
    </source>
</evidence>
<dbReference type="Pfam" id="PF01256">
    <property type="entry name" value="Carb_kinase"/>
    <property type="match status" value="1"/>
</dbReference>
<keyword evidence="12 17" id="KW-0456">Lyase</keyword>
<dbReference type="InterPro" id="IPR036652">
    <property type="entry name" value="YjeF_N_dom_sf"/>
</dbReference>
<dbReference type="InterPro" id="IPR030677">
    <property type="entry name" value="Nnr"/>
</dbReference>
<evidence type="ECO:0000256" key="10">
    <source>
        <dbReference type="ARBA" id="ARBA00023027"/>
    </source>
</evidence>
<keyword evidence="5 18" id="KW-0479">Metal-binding</keyword>
<dbReference type="HAMAP" id="MF_01965">
    <property type="entry name" value="NADHX_dehydratase"/>
    <property type="match status" value="1"/>
</dbReference>
<evidence type="ECO:0000256" key="13">
    <source>
        <dbReference type="ARBA" id="ARBA00023268"/>
    </source>
</evidence>
<keyword evidence="10 17" id="KW-0520">NAD</keyword>
<keyword evidence="11 18" id="KW-0413">Isomerase</keyword>
<evidence type="ECO:0000256" key="8">
    <source>
        <dbReference type="ARBA" id="ARBA00022857"/>
    </source>
</evidence>
<evidence type="ECO:0000256" key="2">
    <source>
        <dbReference type="ARBA" id="ARBA00000909"/>
    </source>
</evidence>